<feature type="region of interest" description="Disordered" evidence="1">
    <location>
        <begin position="108"/>
        <end position="157"/>
    </location>
</feature>
<sequence length="264" mass="29300">MIGSQEVNSSVEQRPVTERLSLTVARNILPDGDDLTHMWNQYLMIESLPCKDSHLQQTKESRYYSTVDLLHLVPAKERSTLPHESPIRSLCGDRLHVARGIVINSPIAEDQPTLEAPTRVQPPRGRKPSAPKLTGKRQVPEKPPVKNRGPGNPLQGVSLKKRCVCKNQISPRRKTTSTGTNRGPTAPATSLLLSWKDHVEVEVLDSSPNFIDTQITTGVDSTFVTFLYGAPRQEDRASMLEKLTLLGSGRDEAWLVTASYHQVV</sequence>
<dbReference type="AlphaFoldDB" id="A0A8S9QNL9"/>
<gene>
    <name evidence="2" type="ORF">F2Q69_00024792</name>
</gene>
<dbReference type="EMBL" id="QGKX02001290">
    <property type="protein sequence ID" value="KAF3540298.1"/>
    <property type="molecule type" value="Genomic_DNA"/>
</dbReference>
<protein>
    <submittedName>
        <fullName evidence="2">Uncharacterized protein</fullName>
    </submittedName>
</protein>
<feature type="region of interest" description="Disordered" evidence="1">
    <location>
        <begin position="168"/>
        <end position="187"/>
    </location>
</feature>
<evidence type="ECO:0000313" key="2">
    <source>
        <dbReference type="EMBL" id="KAF3540298.1"/>
    </source>
</evidence>
<evidence type="ECO:0000256" key="1">
    <source>
        <dbReference type="SAM" id="MobiDB-lite"/>
    </source>
</evidence>
<feature type="compositionally biased region" description="Polar residues" evidence="1">
    <location>
        <begin position="176"/>
        <end position="187"/>
    </location>
</feature>
<evidence type="ECO:0000313" key="3">
    <source>
        <dbReference type="Proteomes" id="UP000712600"/>
    </source>
</evidence>
<organism evidence="2 3">
    <name type="scientific">Brassica cretica</name>
    <name type="common">Mustard</name>
    <dbReference type="NCBI Taxonomy" id="69181"/>
    <lineage>
        <taxon>Eukaryota</taxon>
        <taxon>Viridiplantae</taxon>
        <taxon>Streptophyta</taxon>
        <taxon>Embryophyta</taxon>
        <taxon>Tracheophyta</taxon>
        <taxon>Spermatophyta</taxon>
        <taxon>Magnoliopsida</taxon>
        <taxon>eudicotyledons</taxon>
        <taxon>Gunneridae</taxon>
        <taxon>Pentapetalae</taxon>
        <taxon>rosids</taxon>
        <taxon>malvids</taxon>
        <taxon>Brassicales</taxon>
        <taxon>Brassicaceae</taxon>
        <taxon>Brassiceae</taxon>
        <taxon>Brassica</taxon>
    </lineage>
</organism>
<accession>A0A8S9QNL9</accession>
<dbReference type="Proteomes" id="UP000712600">
    <property type="component" value="Unassembled WGS sequence"/>
</dbReference>
<proteinExistence type="predicted"/>
<comment type="caution">
    <text evidence="2">The sequence shown here is derived from an EMBL/GenBank/DDBJ whole genome shotgun (WGS) entry which is preliminary data.</text>
</comment>
<reference evidence="2" key="1">
    <citation type="submission" date="2019-12" db="EMBL/GenBank/DDBJ databases">
        <title>Genome sequencing and annotation of Brassica cretica.</title>
        <authorList>
            <person name="Studholme D.J."/>
            <person name="Sarris P."/>
        </authorList>
    </citation>
    <scope>NUCLEOTIDE SEQUENCE</scope>
    <source>
        <strain evidence="2">PFS-109/04</strain>
        <tissue evidence="2">Leaf</tissue>
    </source>
</reference>
<name>A0A8S9QNL9_BRACR</name>